<evidence type="ECO:0000256" key="1">
    <source>
        <dbReference type="SAM" id="MobiDB-lite"/>
    </source>
</evidence>
<keyword evidence="3" id="KW-1185">Reference proteome</keyword>
<dbReference type="EMBL" id="JBHTOQ010000018">
    <property type="protein sequence ID" value="MFD1481275.1"/>
    <property type="molecule type" value="Genomic_DNA"/>
</dbReference>
<proteinExistence type="predicted"/>
<feature type="region of interest" description="Disordered" evidence="1">
    <location>
        <begin position="71"/>
        <end position="126"/>
    </location>
</feature>
<comment type="caution">
    <text evidence="2">The sequence shown here is derived from an EMBL/GenBank/DDBJ whole genome shotgun (WGS) entry which is preliminary data.</text>
</comment>
<reference evidence="3" key="1">
    <citation type="journal article" date="2019" name="Int. J. Syst. Evol. Microbiol.">
        <title>The Global Catalogue of Microorganisms (GCM) 10K type strain sequencing project: providing services to taxonomists for standard genome sequencing and annotation.</title>
        <authorList>
            <consortium name="The Broad Institute Genomics Platform"/>
            <consortium name="The Broad Institute Genome Sequencing Center for Infectious Disease"/>
            <person name="Wu L."/>
            <person name="Ma J."/>
        </authorList>
    </citation>
    <scope>NUCLEOTIDE SEQUENCE [LARGE SCALE GENOMIC DNA]</scope>
    <source>
        <strain evidence="3">CCM 8875</strain>
    </source>
</reference>
<protein>
    <recommendedName>
        <fullName evidence="4">SAF domain-containing protein</fullName>
    </recommendedName>
</protein>
<gene>
    <name evidence="2" type="ORF">ACFQ5P_08205</name>
</gene>
<dbReference type="Proteomes" id="UP001597302">
    <property type="component" value="Unassembled WGS sequence"/>
</dbReference>
<name>A0ABW4DYB3_9RHOB</name>
<evidence type="ECO:0000313" key="3">
    <source>
        <dbReference type="Proteomes" id="UP001597302"/>
    </source>
</evidence>
<organism evidence="2 3">
    <name type="scientific">Paracoccus nototheniae</name>
    <dbReference type="NCBI Taxonomy" id="2489002"/>
    <lineage>
        <taxon>Bacteria</taxon>
        <taxon>Pseudomonadati</taxon>
        <taxon>Pseudomonadota</taxon>
        <taxon>Alphaproteobacteria</taxon>
        <taxon>Rhodobacterales</taxon>
        <taxon>Paracoccaceae</taxon>
        <taxon>Paracoccus</taxon>
    </lineage>
</organism>
<evidence type="ECO:0000313" key="2">
    <source>
        <dbReference type="EMBL" id="MFD1481275.1"/>
    </source>
</evidence>
<sequence length="126" mass="12722">MQISLLPVLRIIRLSVVLTGLIQLAILAATPSQASRPALQATSLQPGQVISAPVHPAQVAILTAKLTVAGPGNAPSPEPLAPALTGAALPPAPSGDVRLVRTGPARDLTAQGAPDRAHARGPPRLV</sequence>
<accession>A0ABW4DYB3</accession>
<evidence type="ECO:0008006" key="4">
    <source>
        <dbReference type="Google" id="ProtNLM"/>
    </source>
</evidence>
<dbReference type="RefSeq" id="WP_131576726.1">
    <property type="nucleotide sequence ID" value="NZ_CBCSAJ010000019.1"/>
</dbReference>